<dbReference type="GO" id="GO:0046872">
    <property type="term" value="F:metal ion binding"/>
    <property type="evidence" value="ECO:0007669"/>
    <property type="project" value="UniProtKB-KW"/>
</dbReference>
<feature type="compositionally biased region" description="Low complexity" evidence="4">
    <location>
        <begin position="404"/>
        <end position="430"/>
    </location>
</feature>
<dbReference type="SUPFAM" id="SSF57716">
    <property type="entry name" value="Glucocorticoid receptor-like (DNA-binding domain)"/>
    <property type="match status" value="1"/>
</dbReference>
<organism evidence="6 7">
    <name type="scientific">Penicillium daleae</name>
    <dbReference type="NCBI Taxonomy" id="63821"/>
    <lineage>
        <taxon>Eukaryota</taxon>
        <taxon>Fungi</taxon>
        <taxon>Dikarya</taxon>
        <taxon>Ascomycota</taxon>
        <taxon>Pezizomycotina</taxon>
        <taxon>Eurotiomycetes</taxon>
        <taxon>Eurotiomycetidae</taxon>
        <taxon>Eurotiales</taxon>
        <taxon>Aspergillaceae</taxon>
        <taxon>Penicillium</taxon>
    </lineage>
</organism>
<evidence type="ECO:0000256" key="1">
    <source>
        <dbReference type="ARBA" id="ARBA00022723"/>
    </source>
</evidence>
<dbReference type="PANTHER" id="PTHR24216">
    <property type="entry name" value="PAXILLIN-RELATED"/>
    <property type="match status" value="1"/>
</dbReference>
<protein>
    <recommendedName>
        <fullName evidence="5">LIM zinc-binding domain-containing protein</fullName>
    </recommendedName>
</protein>
<evidence type="ECO:0000313" key="7">
    <source>
        <dbReference type="Proteomes" id="UP001213681"/>
    </source>
</evidence>
<reference evidence="6" key="2">
    <citation type="journal article" date="2023" name="IMA Fungus">
        <title>Comparative genomic study of the Penicillium genus elucidates a diverse pangenome and 15 lateral gene transfer events.</title>
        <authorList>
            <person name="Petersen C."/>
            <person name="Sorensen T."/>
            <person name="Nielsen M.R."/>
            <person name="Sondergaard T.E."/>
            <person name="Sorensen J.L."/>
            <person name="Fitzpatrick D.A."/>
            <person name="Frisvad J.C."/>
            <person name="Nielsen K.L."/>
        </authorList>
    </citation>
    <scope>NUCLEOTIDE SEQUENCE</scope>
    <source>
        <strain evidence="6">IBT 16125</strain>
    </source>
</reference>
<dbReference type="AlphaFoldDB" id="A0AAD6CBM5"/>
<dbReference type="Proteomes" id="UP001213681">
    <property type="component" value="Unassembled WGS sequence"/>
</dbReference>
<name>A0AAD6CBM5_9EURO</name>
<feature type="region of interest" description="Disordered" evidence="4">
    <location>
        <begin position="398"/>
        <end position="450"/>
    </location>
</feature>
<keyword evidence="1 3" id="KW-0479">Metal-binding</keyword>
<comment type="caution">
    <text evidence="6">The sequence shown here is derived from an EMBL/GenBank/DDBJ whole genome shotgun (WGS) entry which is preliminary data.</text>
</comment>
<accession>A0AAD6CBM5</accession>
<dbReference type="CDD" id="cd08368">
    <property type="entry name" value="LIM"/>
    <property type="match status" value="1"/>
</dbReference>
<feature type="compositionally biased region" description="Pro residues" evidence="4">
    <location>
        <begin position="685"/>
        <end position="709"/>
    </location>
</feature>
<dbReference type="EMBL" id="JAPVEA010000004">
    <property type="protein sequence ID" value="KAJ5455973.1"/>
    <property type="molecule type" value="Genomic_DNA"/>
</dbReference>
<dbReference type="PROSITE" id="PS50023">
    <property type="entry name" value="LIM_DOMAIN_2"/>
    <property type="match status" value="1"/>
</dbReference>
<dbReference type="PANTHER" id="PTHR24216:SF65">
    <property type="entry name" value="PAXILLIN-LIKE PROTEIN 1"/>
    <property type="match status" value="1"/>
</dbReference>
<feature type="region of interest" description="Disordered" evidence="4">
    <location>
        <begin position="353"/>
        <end position="374"/>
    </location>
</feature>
<dbReference type="GO" id="GO:0030695">
    <property type="term" value="F:GTPase regulator activity"/>
    <property type="evidence" value="ECO:0007669"/>
    <property type="project" value="UniProtKB-ARBA"/>
</dbReference>
<dbReference type="FunFam" id="2.10.110.10:FF:000119">
    <property type="entry name" value="LIM domain protein"/>
    <property type="match status" value="1"/>
</dbReference>
<evidence type="ECO:0000259" key="5">
    <source>
        <dbReference type="PROSITE" id="PS50023"/>
    </source>
</evidence>
<dbReference type="Pfam" id="PF00412">
    <property type="entry name" value="LIM"/>
    <property type="match status" value="2"/>
</dbReference>
<evidence type="ECO:0000256" key="2">
    <source>
        <dbReference type="ARBA" id="ARBA00022833"/>
    </source>
</evidence>
<evidence type="ECO:0000256" key="3">
    <source>
        <dbReference type="PROSITE-ProRule" id="PRU00125"/>
    </source>
</evidence>
<feature type="compositionally biased region" description="Low complexity" evidence="4">
    <location>
        <begin position="509"/>
        <end position="525"/>
    </location>
</feature>
<dbReference type="SMART" id="SM00132">
    <property type="entry name" value="LIM"/>
    <property type="match status" value="2"/>
</dbReference>
<evidence type="ECO:0000313" key="6">
    <source>
        <dbReference type="EMBL" id="KAJ5455973.1"/>
    </source>
</evidence>
<feature type="region of interest" description="Disordered" evidence="4">
    <location>
        <begin position="166"/>
        <end position="335"/>
    </location>
</feature>
<sequence length="771" mass="82938">MATMDMGFLPTITCSNCGNNVEISAMGDHVCAPIDHGLPLMGATTHDTTPSILDPSHATSNASVPPSPPPSAGLDAPDQLTVAMAAKSGRLGAPPRIDPWIANRAFLQPTVPTPASSVGSYLPSPLSIHSAPRSPMHLPVTNTQISPDDESVLDLDTVFSFPMPGSRSPALVGTPTMKFEPPARSPARSPARPVPTPSPRLGLDLVPENIQLPPSPLPPPTESAQVGHNRGDSMASHSSYRTSVASTRYEGSTARSSTHSFSRGLRSFMDDTPPMPPAPLRTPNEASFSDSTSNLSVSPPSRDDRGESYSGFNFGISPAHTPTGLHDLPEESSPDPIAIDQERKYLAYSPTHLHPANAESGSDAPRRASDATSESAISITNFARALGLDDHLRDKADFDKQEGSTSSESSPSDTRSGSSSGSSMSSLPSDTNLNRHKISDPLNLGPLVEELPPRTRQTILELPGRIRMTMDEVPPIPAAFFSPDSPTDPAIGQGSLSLIAERREEALRPQRLQQPQQQDEQQDLPSPRRPIQRSATEPIPRPPTRSGNRSKGNCKGCGEEITGKSISSSDGRLTGRYHRGCFVCFECHSPFPSADFYVLNNRPYCAQHYHERNGSLCGTCHNGIEGQYLETVERNGARPERRRFHLECLQCRTCHVLLKGDYFEWNGEVYCEQDARRAANAYHQPPRPGPPGPPGPPGSRRPPGPPGPPGRRRPTIGSSPLAQSRAYPPPAGYRPPPSPAPSNGGLRSGPRFPSGGARRFPERRTTKLMMI</sequence>
<proteinExistence type="predicted"/>
<evidence type="ECO:0000256" key="4">
    <source>
        <dbReference type="SAM" id="MobiDB-lite"/>
    </source>
</evidence>
<dbReference type="FunFam" id="2.10.110.10:FF:000105">
    <property type="entry name" value="Similar to LIM domain-containing protein"/>
    <property type="match status" value="1"/>
</dbReference>
<gene>
    <name evidence="6" type="ORF">N7458_004237</name>
</gene>
<feature type="domain" description="LIM zinc-binding" evidence="5">
    <location>
        <begin position="552"/>
        <end position="615"/>
    </location>
</feature>
<dbReference type="RefSeq" id="XP_056768346.1">
    <property type="nucleotide sequence ID" value="XM_056907619.1"/>
</dbReference>
<dbReference type="InterPro" id="IPR001781">
    <property type="entry name" value="Znf_LIM"/>
</dbReference>
<dbReference type="GeneID" id="81597862"/>
<feature type="region of interest" description="Disordered" evidence="4">
    <location>
        <begin position="507"/>
        <end position="556"/>
    </location>
</feature>
<feature type="region of interest" description="Disordered" evidence="4">
    <location>
        <begin position="681"/>
        <end position="771"/>
    </location>
</feature>
<feature type="compositionally biased region" description="Polar residues" evidence="4">
    <location>
        <begin position="235"/>
        <end position="261"/>
    </location>
</feature>
<feature type="compositionally biased region" description="Polar residues" evidence="4">
    <location>
        <begin position="284"/>
        <end position="299"/>
    </location>
</feature>
<keyword evidence="7" id="KW-1185">Reference proteome</keyword>
<feature type="compositionally biased region" description="Pro residues" evidence="4">
    <location>
        <begin position="727"/>
        <end position="740"/>
    </location>
</feature>
<dbReference type="Gene3D" id="2.10.110.10">
    <property type="entry name" value="Cysteine Rich Protein"/>
    <property type="match status" value="2"/>
</dbReference>
<keyword evidence="3" id="KW-0440">LIM domain</keyword>
<feature type="region of interest" description="Disordered" evidence="4">
    <location>
        <begin position="42"/>
        <end position="76"/>
    </location>
</feature>
<reference evidence="6" key="1">
    <citation type="submission" date="2022-12" db="EMBL/GenBank/DDBJ databases">
        <authorList>
            <person name="Petersen C."/>
        </authorList>
    </citation>
    <scope>NUCLEOTIDE SEQUENCE</scope>
    <source>
        <strain evidence="6">IBT 16125</strain>
    </source>
</reference>
<dbReference type="CDD" id="cd09397">
    <property type="entry name" value="LIM1_UF1"/>
    <property type="match status" value="1"/>
</dbReference>
<keyword evidence="2 3" id="KW-0862">Zinc</keyword>